<evidence type="ECO:0008006" key="3">
    <source>
        <dbReference type="Google" id="ProtNLM"/>
    </source>
</evidence>
<accession>A0A6B0U373</accession>
<reference evidence="2" key="1">
    <citation type="submission" date="2019-12" db="EMBL/GenBank/DDBJ databases">
        <title>An insight into the sialome of adult female Ixodes ricinus ticks feeding for 6 days.</title>
        <authorList>
            <person name="Perner J."/>
            <person name="Ribeiro J.M.C."/>
        </authorList>
    </citation>
    <scope>NUCLEOTIDE SEQUENCE</scope>
    <source>
        <strain evidence="2">Semi-engorged</strain>
        <tissue evidence="2">Salivary glands</tissue>
    </source>
</reference>
<proteinExistence type="predicted"/>
<protein>
    <recommendedName>
        <fullName evidence="3">Secreted protein</fullName>
    </recommendedName>
</protein>
<feature type="chain" id="PRO_5025575141" description="Secreted protein" evidence="1">
    <location>
        <begin position="17"/>
        <end position="82"/>
    </location>
</feature>
<evidence type="ECO:0000256" key="1">
    <source>
        <dbReference type="SAM" id="SignalP"/>
    </source>
</evidence>
<evidence type="ECO:0000313" key="2">
    <source>
        <dbReference type="EMBL" id="MXU84801.1"/>
    </source>
</evidence>
<dbReference type="AlphaFoldDB" id="A0A6B0U373"/>
<sequence length="82" mass="9133">MDAHTVWLQWTMACSALWTSPIGSGQSSWLPTPKVPCCPCRPSSHWDAWLGRHMSGCWCSPRSLWREPASAWTAESGLRCGT</sequence>
<name>A0A6B0U373_IXORI</name>
<keyword evidence="1" id="KW-0732">Signal</keyword>
<feature type="signal peptide" evidence="1">
    <location>
        <begin position="1"/>
        <end position="16"/>
    </location>
</feature>
<dbReference type="EMBL" id="GIFC01002718">
    <property type="protein sequence ID" value="MXU84801.1"/>
    <property type="molecule type" value="Transcribed_RNA"/>
</dbReference>
<organism evidence="2">
    <name type="scientific">Ixodes ricinus</name>
    <name type="common">Common tick</name>
    <name type="synonym">Acarus ricinus</name>
    <dbReference type="NCBI Taxonomy" id="34613"/>
    <lineage>
        <taxon>Eukaryota</taxon>
        <taxon>Metazoa</taxon>
        <taxon>Ecdysozoa</taxon>
        <taxon>Arthropoda</taxon>
        <taxon>Chelicerata</taxon>
        <taxon>Arachnida</taxon>
        <taxon>Acari</taxon>
        <taxon>Parasitiformes</taxon>
        <taxon>Ixodida</taxon>
        <taxon>Ixodoidea</taxon>
        <taxon>Ixodidae</taxon>
        <taxon>Ixodinae</taxon>
        <taxon>Ixodes</taxon>
    </lineage>
</organism>